<dbReference type="InterPro" id="IPR001173">
    <property type="entry name" value="Glyco_trans_2-like"/>
</dbReference>
<dbReference type="Proteomes" id="UP000178230">
    <property type="component" value="Unassembled WGS sequence"/>
</dbReference>
<dbReference type="PANTHER" id="PTHR10859">
    <property type="entry name" value="GLYCOSYL TRANSFERASE"/>
    <property type="match status" value="1"/>
</dbReference>
<dbReference type="AlphaFoldDB" id="A0A1F5YKD5"/>
<feature type="domain" description="Glycosyltransferase 2-like" evidence="1">
    <location>
        <begin position="5"/>
        <end position="169"/>
    </location>
</feature>
<proteinExistence type="predicted"/>
<evidence type="ECO:0000259" key="1">
    <source>
        <dbReference type="Pfam" id="PF00535"/>
    </source>
</evidence>
<evidence type="ECO:0000313" key="3">
    <source>
        <dbReference type="Proteomes" id="UP000178230"/>
    </source>
</evidence>
<accession>A0A1F5YKD5</accession>
<dbReference type="PANTHER" id="PTHR10859:SF91">
    <property type="entry name" value="DOLICHYL-PHOSPHATE BETA-GLUCOSYLTRANSFERASE"/>
    <property type="match status" value="1"/>
</dbReference>
<protein>
    <recommendedName>
        <fullName evidence="1">Glycosyltransferase 2-like domain-containing protein</fullName>
    </recommendedName>
</protein>
<dbReference type="SUPFAM" id="SSF53448">
    <property type="entry name" value="Nucleotide-diphospho-sugar transferases"/>
    <property type="match status" value="1"/>
</dbReference>
<organism evidence="2 3">
    <name type="scientific">Candidatus Gottesmanbacteria bacterium RBG_13_37_7</name>
    <dbReference type="NCBI Taxonomy" id="1798369"/>
    <lineage>
        <taxon>Bacteria</taxon>
        <taxon>Candidatus Gottesmaniibacteriota</taxon>
    </lineage>
</organism>
<dbReference type="EMBL" id="MFIY01000005">
    <property type="protein sequence ID" value="OGG00523.1"/>
    <property type="molecule type" value="Genomic_DNA"/>
</dbReference>
<dbReference type="GO" id="GO:0006487">
    <property type="term" value="P:protein N-linked glycosylation"/>
    <property type="evidence" value="ECO:0007669"/>
    <property type="project" value="TreeGrafter"/>
</dbReference>
<dbReference type="Gene3D" id="3.90.550.10">
    <property type="entry name" value="Spore Coat Polysaccharide Biosynthesis Protein SpsA, Chain A"/>
    <property type="match status" value="1"/>
</dbReference>
<dbReference type="InterPro" id="IPR029044">
    <property type="entry name" value="Nucleotide-diphossugar_trans"/>
</dbReference>
<dbReference type="Pfam" id="PF00535">
    <property type="entry name" value="Glycos_transf_2"/>
    <property type="match status" value="1"/>
</dbReference>
<gene>
    <name evidence="2" type="ORF">A2Y99_03745</name>
</gene>
<sequence length="178" mass="20123">MTLLSIVIPCYNEERNIRLGALENVAHFMNKKKYPWEVIIVDDGSTDGSISLIDLYLKEHKHFKKILLSHGGKAAAVTAGVLQSCGKYILFTDLDQATPMTQIDLLLPWFDKGFDIVIGSRNNKRQGAPIFRLAMARGFIYLRNMILNLGITDTQCGFKAFTKQAARTVFPKLRVFNR</sequence>
<reference evidence="2 3" key="1">
    <citation type="journal article" date="2016" name="Nat. Commun.">
        <title>Thousands of microbial genomes shed light on interconnected biogeochemical processes in an aquifer system.</title>
        <authorList>
            <person name="Anantharaman K."/>
            <person name="Brown C.T."/>
            <person name="Hug L.A."/>
            <person name="Sharon I."/>
            <person name="Castelle C.J."/>
            <person name="Probst A.J."/>
            <person name="Thomas B.C."/>
            <person name="Singh A."/>
            <person name="Wilkins M.J."/>
            <person name="Karaoz U."/>
            <person name="Brodie E.L."/>
            <person name="Williams K.H."/>
            <person name="Hubbard S.S."/>
            <person name="Banfield J.F."/>
        </authorList>
    </citation>
    <scope>NUCLEOTIDE SEQUENCE [LARGE SCALE GENOMIC DNA]</scope>
</reference>
<evidence type="ECO:0000313" key="2">
    <source>
        <dbReference type="EMBL" id="OGG00523.1"/>
    </source>
</evidence>
<name>A0A1F5YKD5_9BACT</name>
<comment type="caution">
    <text evidence="2">The sequence shown here is derived from an EMBL/GenBank/DDBJ whole genome shotgun (WGS) entry which is preliminary data.</text>
</comment>
<feature type="non-terminal residue" evidence="2">
    <location>
        <position position="178"/>
    </location>
</feature>